<comment type="caution">
    <text evidence="2">The sequence shown here is derived from an EMBL/GenBank/DDBJ whole genome shotgun (WGS) entry which is preliminary data.</text>
</comment>
<reference evidence="2 3" key="1">
    <citation type="journal article" date="2021" name="Elife">
        <title>Chloroplast acquisition without the gene transfer in kleptoplastic sea slugs, Plakobranchus ocellatus.</title>
        <authorList>
            <person name="Maeda T."/>
            <person name="Takahashi S."/>
            <person name="Yoshida T."/>
            <person name="Shimamura S."/>
            <person name="Takaki Y."/>
            <person name="Nagai Y."/>
            <person name="Toyoda A."/>
            <person name="Suzuki Y."/>
            <person name="Arimoto A."/>
            <person name="Ishii H."/>
            <person name="Satoh N."/>
            <person name="Nishiyama T."/>
            <person name="Hasebe M."/>
            <person name="Maruyama T."/>
            <person name="Minagawa J."/>
            <person name="Obokata J."/>
            <person name="Shigenobu S."/>
        </authorList>
    </citation>
    <scope>NUCLEOTIDE SEQUENCE [LARGE SCALE GENOMIC DNA]</scope>
</reference>
<dbReference type="EMBL" id="BLXT01001321">
    <property type="protein sequence ID" value="GFN84696.1"/>
    <property type="molecule type" value="Genomic_DNA"/>
</dbReference>
<protein>
    <submittedName>
        <fullName evidence="2">Uncharacterized protein</fullName>
    </submittedName>
</protein>
<evidence type="ECO:0000313" key="2">
    <source>
        <dbReference type="EMBL" id="GFN84696.1"/>
    </source>
</evidence>
<accession>A0AAV3YRA3</accession>
<dbReference type="AlphaFoldDB" id="A0AAV3YRA3"/>
<proteinExistence type="predicted"/>
<feature type="compositionally biased region" description="Basic and acidic residues" evidence="1">
    <location>
        <begin position="76"/>
        <end position="91"/>
    </location>
</feature>
<gene>
    <name evidence="2" type="ORF">PoB_001120200</name>
</gene>
<organism evidence="2 3">
    <name type="scientific">Plakobranchus ocellatus</name>
    <dbReference type="NCBI Taxonomy" id="259542"/>
    <lineage>
        <taxon>Eukaryota</taxon>
        <taxon>Metazoa</taxon>
        <taxon>Spiralia</taxon>
        <taxon>Lophotrochozoa</taxon>
        <taxon>Mollusca</taxon>
        <taxon>Gastropoda</taxon>
        <taxon>Heterobranchia</taxon>
        <taxon>Euthyneura</taxon>
        <taxon>Panpulmonata</taxon>
        <taxon>Sacoglossa</taxon>
        <taxon>Placobranchoidea</taxon>
        <taxon>Plakobranchidae</taxon>
        <taxon>Plakobranchus</taxon>
    </lineage>
</organism>
<evidence type="ECO:0000256" key="1">
    <source>
        <dbReference type="SAM" id="MobiDB-lite"/>
    </source>
</evidence>
<sequence>MEIEKEEKESKYGEKVEQGSKDNKQKDEGSKGGEEEKSKHGEKVEERRRASMVRRWRRGEEQAWFSGPPSGQGTGDEARTRDRRVPTDLKAELPSTVLSTPLHSVTRLNYG</sequence>
<dbReference type="Proteomes" id="UP000735302">
    <property type="component" value="Unassembled WGS sequence"/>
</dbReference>
<evidence type="ECO:0000313" key="3">
    <source>
        <dbReference type="Proteomes" id="UP000735302"/>
    </source>
</evidence>
<keyword evidence="3" id="KW-1185">Reference proteome</keyword>
<feature type="region of interest" description="Disordered" evidence="1">
    <location>
        <begin position="1"/>
        <end position="91"/>
    </location>
</feature>
<feature type="compositionally biased region" description="Basic and acidic residues" evidence="1">
    <location>
        <begin position="1"/>
        <end position="49"/>
    </location>
</feature>
<name>A0AAV3YRA3_9GAST</name>